<feature type="domain" description="HTH cro/C1-type" evidence="1">
    <location>
        <begin position="6"/>
        <end position="59"/>
    </location>
</feature>
<dbReference type="RefSeq" id="WP_126553578.1">
    <property type="nucleotide sequence ID" value="NZ_BIFS01000001.1"/>
</dbReference>
<evidence type="ECO:0000313" key="2">
    <source>
        <dbReference type="EMBL" id="GCE21727.1"/>
    </source>
</evidence>
<dbReference type="Gene3D" id="1.25.40.10">
    <property type="entry name" value="Tetratricopeptide repeat domain"/>
    <property type="match status" value="1"/>
</dbReference>
<dbReference type="SUPFAM" id="SSF48452">
    <property type="entry name" value="TPR-like"/>
    <property type="match status" value="1"/>
</dbReference>
<dbReference type="InterPro" id="IPR010982">
    <property type="entry name" value="Lambda_DNA-bd_dom_sf"/>
</dbReference>
<organism evidence="2 3">
    <name type="scientific">Dictyobacter kobayashii</name>
    <dbReference type="NCBI Taxonomy" id="2014872"/>
    <lineage>
        <taxon>Bacteria</taxon>
        <taxon>Bacillati</taxon>
        <taxon>Chloroflexota</taxon>
        <taxon>Ktedonobacteria</taxon>
        <taxon>Ktedonobacterales</taxon>
        <taxon>Dictyobacteraceae</taxon>
        <taxon>Dictyobacter</taxon>
    </lineage>
</organism>
<name>A0A402ARL4_9CHLR</name>
<dbReference type="AlphaFoldDB" id="A0A402ARL4"/>
<dbReference type="InterPro" id="IPR011990">
    <property type="entry name" value="TPR-like_helical_dom_sf"/>
</dbReference>
<accession>A0A402ARL4</accession>
<comment type="caution">
    <text evidence="2">The sequence shown here is derived from an EMBL/GenBank/DDBJ whole genome shotgun (WGS) entry which is preliminary data.</text>
</comment>
<dbReference type="SUPFAM" id="SSF47413">
    <property type="entry name" value="lambda repressor-like DNA-binding domains"/>
    <property type="match status" value="1"/>
</dbReference>
<evidence type="ECO:0000313" key="3">
    <source>
        <dbReference type="Proteomes" id="UP000287188"/>
    </source>
</evidence>
<sequence>MSTHLLRTARCLRNLTIKQLADEARIGSSTVWRAEHSYPINAESRRRLCQYFGMTARELGLVEEEQTTLHVEQAGSGSATNPHTAGIQRTPMVLQKGFQQEHRSGTREPEIAQEQRAGAWLALNATELSTLFEAGWTIDEVLNSLRVILRGAQGMPPSVRQKIMQIKDIIPSSDKHISMEERVHLCDTLRQSVSEGWQRFHTMRPTEVLVSAQAQLYLVQQTHELIFPEVRYSLYAGLYNLIGAAAYLQGSYAAAQQAYTKAHIAALEGADIWNMAQNLNWQAIIANVRGQYESAIAHIEAALRLIASQEGEAYVRLRAHLFTDWAYNASFLQDAHQTEEKLDASAKFLEKLGPHEEFDATQWQQMAGSSMLNLKHYSRAVNHLETALEQQPEPWIIRRARTLMPLAEAYARKRELDASLVTARHIVPLLEEIDSSMLNQRFVEYQQVLVKAFPHEQRAHAFIQSARPRPMLTEN</sequence>
<gene>
    <name evidence="2" type="ORF">KDK_55270</name>
</gene>
<dbReference type="PROSITE" id="PS50943">
    <property type="entry name" value="HTH_CROC1"/>
    <property type="match status" value="1"/>
</dbReference>
<dbReference type="Proteomes" id="UP000287188">
    <property type="component" value="Unassembled WGS sequence"/>
</dbReference>
<evidence type="ECO:0000259" key="1">
    <source>
        <dbReference type="PROSITE" id="PS50943"/>
    </source>
</evidence>
<keyword evidence="3" id="KW-1185">Reference proteome</keyword>
<dbReference type="Gene3D" id="1.10.260.40">
    <property type="entry name" value="lambda repressor-like DNA-binding domains"/>
    <property type="match status" value="1"/>
</dbReference>
<dbReference type="EMBL" id="BIFS01000001">
    <property type="protein sequence ID" value="GCE21727.1"/>
    <property type="molecule type" value="Genomic_DNA"/>
</dbReference>
<proteinExistence type="predicted"/>
<reference evidence="3" key="1">
    <citation type="submission" date="2018-12" db="EMBL/GenBank/DDBJ databases">
        <title>Tengunoibacter tsumagoiensis gen. nov., sp. nov., Dictyobacter kobayashii sp. nov., D. alpinus sp. nov., and D. joshuensis sp. nov. and description of Dictyobacteraceae fam. nov. within the order Ktedonobacterales isolated from Tengu-no-mugimeshi.</title>
        <authorList>
            <person name="Wang C.M."/>
            <person name="Zheng Y."/>
            <person name="Sakai Y."/>
            <person name="Toyoda A."/>
            <person name="Minakuchi Y."/>
            <person name="Abe K."/>
            <person name="Yokota A."/>
            <person name="Yabe S."/>
        </authorList>
    </citation>
    <scope>NUCLEOTIDE SEQUENCE [LARGE SCALE GENOMIC DNA]</scope>
    <source>
        <strain evidence="3">Uno11</strain>
    </source>
</reference>
<protein>
    <recommendedName>
        <fullName evidence="1">HTH cro/C1-type domain-containing protein</fullName>
    </recommendedName>
</protein>
<dbReference type="InterPro" id="IPR001387">
    <property type="entry name" value="Cro/C1-type_HTH"/>
</dbReference>
<dbReference type="OrthoDB" id="142144at2"/>
<dbReference type="GO" id="GO:0003677">
    <property type="term" value="F:DNA binding"/>
    <property type="evidence" value="ECO:0007669"/>
    <property type="project" value="InterPro"/>
</dbReference>
<dbReference type="CDD" id="cd00093">
    <property type="entry name" value="HTH_XRE"/>
    <property type="match status" value="1"/>
</dbReference>